<evidence type="ECO:0008006" key="3">
    <source>
        <dbReference type="Google" id="ProtNLM"/>
    </source>
</evidence>
<dbReference type="KEGG" id="psel:GM415_11405"/>
<dbReference type="RefSeq" id="WP_158948259.1">
    <property type="nucleotide sequence ID" value="NZ_CP046400.1"/>
</dbReference>
<proteinExistence type="predicted"/>
<name>A0A6I6JSX0_9BACT</name>
<dbReference type="SUPFAM" id="SSF48452">
    <property type="entry name" value="TPR-like"/>
    <property type="match status" value="1"/>
</dbReference>
<accession>A0A6I6JSX0</accession>
<dbReference type="Gene3D" id="1.25.40.10">
    <property type="entry name" value="Tetratricopeptide repeat domain"/>
    <property type="match status" value="1"/>
</dbReference>
<keyword evidence="2" id="KW-1185">Reference proteome</keyword>
<dbReference type="Proteomes" id="UP000428328">
    <property type="component" value="Chromosome"/>
</dbReference>
<dbReference type="AlphaFoldDB" id="A0A6I6JSX0"/>
<dbReference type="EMBL" id="CP046400">
    <property type="protein sequence ID" value="QGY40704.1"/>
    <property type="molecule type" value="Genomic_DNA"/>
</dbReference>
<dbReference type="InterPro" id="IPR011990">
    <property type="entry name" value="TPR-like_helical_dom_sf"/>
</dbReference>
<protein>
    <recommendedName>
        <fullName evidence="3">Tetratricopeptide repeat protein</fullName>
    </recommendedName>
</protein>
<organism evidence="1 2">
    <name type="scientific">Pseudodesulfovibrio cashew</name>
    <dbReference type="NCBI Taxonomy" id="2678688"/>
    <lineage>
        <taxon>Bacteria</taxon>
        <taxon>Pseudomonadati</taxon>
        <taxon>Thermodesulfobacteriota</taxon>
        <taxon>Desulfovibrionia</taxon>
        <taxon>Desulfovibrionales</taxon>
        <taxon>Desulfovibrionaceae</taxon>
    </lineage>
</organism>
<dbReference type="PROSITE" id="PS51257">
    <property type="entry name" value="PROKAR_LIPOPROTEIN"/>
    <property type="match status" value="1"/>
</dbReference>
<gene>
    <name evidence="1" type="ORF">GM415_11405</name>
</gene>
<evidence type="ECO:0000313" key="1">
    <source>
        <dbReference type="EMBL" id="QGY40704.1"/>
    </source>
</evidence>
<evidence type="ECO:0000313" key="2">
    <source>
        <dbReference type="Proteomes" id="UP000428328"/>
    </source>
</evidence>
<sequence length="168" mass="19010">MRYLIPILLLIFSGLSTGCTTVGVGAGVGTGSGGILVSSRNDYLYPGSRVYADNRKGLNLFLARKFEEANATFTTALKASPIDPDATFYLGLTRVYLGQRDAGLALLDKYQDPKFRVQDEVRWWAGYCRKKPEMTPDDVKRAMVNARAEGFMRDQDEYWNRRRDFLFN</sequence>
<reference evidence="1 2" key="1">
    <citation type="submission" date="2019-11" db="EMBL/GenBank/DDBJ databases">
        <authorList>
            <person name="Zheng R.K."/>
            <person name="Sun C.M."/>
        </authorList>
    </citation>
    <scope>NUCLEOTIDE SEQUENCE [LARGE SCALE GENOMIC DNA]</scope>
    <source>
        <strain evidence="1 2">SRB007</strain>
    </source>
</reference>